<sequence>MPVDPSFLPETIRVALLAGQGTHGLMTSTTHLSFLADRFYLDIPGLQKQVFSVGDIVIDIGCFFLVYKTMRNRDNIAIEVKGSEV</sequence>
<dbReference type="STRING" id="1888891.DSOL_2314"/>
<dbReference type="InterPro" id="IPR035168">
    <property type="entry name" value="DUF5317"/>
</dbReference>
<accession>A0A1Q8QWV9</accession>
<dbReference type="Proteomes" id="UP000186102">
    <property type="component" value="Unassembled WGS sequence"/>
</dbReference>
<reference evidence="2 3" key="1">
    <citation type="submission" date="2016-09" db="EMBL/GenBank/DDBJ databases">
        <title>Complete genome of Desulfosporosinus sp. OL.</title>
        <authorList>
            <person name="Mardanov A."/>
            <person name="Beletsky A."/>
            <person name="Panova A."/>
            <person name="Karnachuk O."/>
            <person name="Ravin N."/>
        </authorList>
    </citation>
    <scope>NUCLEOTIDE SEQUENCE [LARGE SCALE GENOMIC DNA]</scope>
    <source>
        <strain evidence="2 3">OL</strain>
    </source>
</reference>
<keyword evidence="3" id="KW-1185">Reference proteome</keyword>
<protein>
    <submittedName>
        <fullName evidence="2">Uncharacterized protein</fullName>
    </submittedName>
</protein>
<comment type="caution">
    <text evidence="2">The sequence shown here is derived from an EMBL/GenBank/DDBJ whole genome shotgun (WGS) entry which is preliminary data.</text>
</comment>
<dbReference type="Pfam" id="PF17248">
    <property type="entry name" value="DUF5317"/>
    <property type="match status" value="1"/>
</dbReference>
<dbReference type="EMBL" id="MLBF01000014">
    <property type="protein sequence ID" value="OLN31818.1"/>
    <property type="molecule type" value="Genomic_DNA"/>
</dbReference>
<evidence type="ECO:0000313" key="3">
    <source>
        <dbReference type="Proteomes" id="UP000186102"/>
    </source>
</evidence>
<evidence type="ECO:0000256" key="1">
    <source>
        <dbReference type="SAM" id="Phobius"/>
    </source>
</evidence>
<name>A0A1Q8QWV9_9FIRM</name>
<keyword evidence="1" id="KW-1133">Transmembrane helix</keyword>
<keyword evidence="1" id="KW-0472">Membrane</keyword>
<dbReference type="AlphaFoldDB" id="A0A1Q8QWV9"/>
<gene>
    <name evidence="2" type="ORF">DSOL_2314</name>
</gene>
<feature type="transmembrane region" description="Helical" evidence="1">
    <location>
        <begin position="49"/>
        <end position="67"/>
    </location>
</feature>
<organism evidence="2 3">
    <name type="scientific">Desulfosporosinus metallidurans</name>
    <dbReference type="NCBI Taxonomy" id="1888891"/>
    <lineage>
        <taxon>Bacteria</taxon>
        <taxon>Bacillati</taxon>
        <taxon>Bacillota</taxon>
        <taxon>Clostridia</taxon>
        <taxon>Eubacteriales</taxon>
        <taxon>Desulfitobacteriaceae</taxon>
        <taxon>Desulfosporosinus</taxon>
    </lineage>
</organism>
<proteinExistence type="predicted"/>
<keyword evidence="1" id="KW-0812">Transmembrane</keyword>
<evidence type="ECO:0000313" key="2">
    <source>
        <dbReference type="EMBL" id="OLN31818.1"/>
    </source>
</evidence>